<evidence type="ECO:0000256" key="4">
    <source>
        <dbReference type="ARBA" id="ARBA00022729"/>
    </source>
</evidence>
<dbReference type="PANTHER" id="PTHR38469">
    <property type="entry name" value="PERIPLASMIC PEPTIDASE SUBFAMILY S1B"/>
    <property type="match status" value="1"/>
</dbReference>
<reference evidence="8 9" key="1">
    <citation type="submission" date="2018-12" db="EMBL/GenBank/DDBJ databases">
        <title>Flavobacterium sp. nov., isolated from glacier ice.</title>
        <authorList>
            <person name="Liu Q."/>
            <person name="Xin Y.-H."/>
        </authorList>
    </citation>
    <scope>NUCLEOTIDE SEQUENCE [LARGE SCALE GENOMIC DNA]</scope>
    <source>
        <strain evidence="8 9">RB1N8</strain>
    </source>
</reference>
<comment type="similarity">
    <text evidence="1 7">Belongs to the peptidase S46 family.</text>
</comment>
<dbReference type="GO" id="GO:0070009">
    <property type="term" value="F:serine-type aminopeptidase activity"/>
    <property type="evidence" value="ECO:0007669"/>
    <property type="project" value="UniProtKB-UniRule"/>
</dbReference>
<keyword evidence="2 7" id="KW-0031">Aminopeptidase</keyword>
<comment type="function">
    <text evidence="7">Catalyzes the removal of dipeptides from the N-terminus of oligopeptides.</text>
</comment>
<keyword evidence="6 7" id="KW-0720">Serine protease</keyword>
<evidence type="ECO:0000256" key="5">
    <source>
        <dbReference type="ARBA" id="ARBA00022801"/>
    </source>
</evidence>
<evidence type="ECO:0000256" key="1">
    <source>
        <dbReference type="ARBA" id="ARBA00010491"/>
    </source>
</evidence>
<evidence type="ECO:0000256" key="2">
    <source>
        <dbReference type="ARBA" id="ARBA00022438"/>
    </source>
</evidence>
<dbReference type="InterPro" id="IPR019500">
    <property type="entry name" value="Pep_S46"/>
</dbReference>
<keyword evidence="3 7" id="KW-0645">Protease</keyword>
<keyword evidence="4 7" id="KW-0732">Signal</keyword>
<evidence type="ECO:0000256" key="6">
    <source>
        <dbReference type="ARBA" id="ARBA00022825"/>
    </source>
</evidence>
<dbReference type="GO" id="GO:0043171">
    <property type="term" value="P:peptide catabolic process"/>
    <property type="evidence" value="ECO:0007669"/>
    <property type="project" value="UniProtKB-UniRule"/>
</dbReference>
<protein>
    <recommendedName>
        <fullName evidence="7">Dipeptidyl-peptidase</fullName>
        <ecNumber evidence="7">3.4.14.-</ecNumber>
    </recommendedName>
</protein>
<feature type="signal peptide" evidence="7">
    <location>
        <begin position="1"/>
        <end position="17"/>
    </location>
</feature>
<dbReference type="SUPFAM" id="SSF50494">
    <property type="entry name" value="Trypsin-like serine proteases"/>
    <property type="match status" value="1"/>
</dbReference>
<keyword evidence="9" id="KW-1185">Reference proteome</keyword>
<dbReference type="Pfam" id="PF10459">
    <property type="entry name" value="Peptidase_S46"/>
    <property type="match status" value="1"/>
</dbReference>
<evidence type="ECO:0000313" key="9">
    <source>
        <dbReference type="Proteomes" id="UP000280825"/>
    </source>
</evidence>
<dbReference type="AlphaFoldDB" id="A0A3S0PUM0"/>
<proteinExistence type="inferred from homology"/>
<evidence type="ECO:0000256" key="7">
    <source>
        <dbReference type="RuleBase" id="RU366067"/>
    </source>
</evidence>
<evidence type="ECO:0000256" key="3">
    <source>
        <dbReference type="ARBA" id="ARBA00022670"/>
    </source>
</evidence>
<dbReference type="RefSeq" id="WP_126562770.1">
    <property type="nucleotide sequence ID" value="NZ_RYDJ01000016.1"/>
</dbReference>
<evidence type="ECO:0000313" key="8">
    <source>
        <dbReference type="EMBL" id="RTZ02710.1"/>
    </source>
</evidence>
<organism evidence="8 9">
    <name type="scientific">Flavobacterium bomense</name>
    <dbReference type="NCBI Taxonomy" id="2497483"/>
    <lineage>
        <taxon>Bacteria</taxon>
        <taxon>Pseudomonadati</taxon>
        <taxon>Bacteroidota</taxon>
        <taxon>Flavobacteriia</taxon>
        <taxon>Flavobacteriales</taxon>
        <taxon>Flavobacteriaceae</taxon>
        <taxon>Flavobacterium</taxon>
    </lineage>
</organism>
<name>A0A3S0PUM0_9FLAO</name>
<dbReference type="PANTHER" id="PTHR38469:SF1">
    <property type="entry name" value="PERIPLASMIC PEPTIDASE SUBFAMILY S1B"/>
    <property type="match status" value="1"/>
</dbReference>
<gene>
    <name evidence="8" type="ORF">EKL98_12670</name>
</gene>
<dbReference type="GO" id="GO:0008239">
    <property type="term" value="F:dipeptidyl-peptidase activity"/>
    <property type="evidence" value="ECO:0007669"/>
    <property type="project" value="UniProtKB-UniRule"/>
</dbReference>
<dbReference type="GO" id="GO:0006508">
    <property type="term" value="P:proteolysis"/>
    <property type="evidence" value="ECO:0007669"/>
    <property type="project" value="UniProtKB-KW"/>
</dbReference>
<comment type="caution">
    <text evidence="8">The sequence shown here is derived from an EMBL/GenBank/DDBJ whole genome shotgun (WGS) entry which is preliminary data.</text>
</comment>
<dbReference type="EC" id="3.4.14.-" evidence="7"/>
<dbReference type="EMBL" id="RYDJ01000016">
    <property type="protein sequence ID" value="RTZ02710.1"/>
    <property type="molecule type" value="Genomic_DNA"/>
</dbReference>
<keyword evidence="5 7" id="KW-0378">Hydrolase</keyword>
<dbReference type="Proteomes" id="UP000280825">
    <property type="component" value="Unassembled WGS sequence"/>
</dbReference>
<feature type="chain" id="PRO_5023154929" description="Dipeptidyl-peptidase" evidence="7">
    <location>
        <begin position="18"/>
        <end position="703"/>
    </location>
</feature>
<sequence length="703" mass="79553">MKFLKLFLVLFVIQMQAQQGGMWIPSLLKGMNETEMKNLGMKMSVKDIYDVNQSSIEDAVPHFNGGCTAEVISPKGLILTNHHCGFSQIQSHSTVDHDYLTDGFWAYKMEDELPNEGLTVTFMVKIEDVTTSILEGTASLSSEAEKQKKIQENITALSNLLPKENWQENKIRTFYEGNQYMLFVTETFTDVRLVGAPPTAIGKFGSDTDNWVWPRHTGDFSLFRIYADKNNRPAAYSKDNVPYTPKHFLPISLDGVAEDDFTLVFGYPGKTNEYLPAVAIEQIITELNPAKIEVRDKALKIADNFMRKDNAIKIQYASKYASTANYWKKWIGETQGLKKSNAVTVKRESEKTFQQKITKAGKEKEYGTVLADFDKNYTEIAPYALARDYFTEVVLRNTELLSTGYKLYQLEQVYKAKGEQSFTDRKNNLIPGLANFYKNFNSTVDEKVFEQLIELYATKSPKQFLPQSLVNVNAGNLASEIYTKSKLQNYAGLIELLSGDAGTVLTNLNNDPGFLLVKEIADKYAKEVAPKYDEINVKITALQRTYMKALLELNTDSRIFPDANSTLRITYLEGVMEKYIPGDYEFDVPEKLVNLYNTKDYGPYSENGKMPVCFIGTNHTTGGNSGSPAIDDSGNLVGLNFDRVWEGTMSDLYYDPSICRNIMVDIRYVLFIIDKYAGAKNLITELKLVHPKKTNSLKKKNLK</sequence>
<accession>A0A3S0PUM0</accession>
<dbReference type="InterPro" id="IPR009003">
    <property type="entry name" value="Peptidase_S1_PA"/>
</dbReference>